<dbReference type="PIRSF" id="PIRSF000018">
    <property type="entry name" value="Mb_ADH_cyt_c"/>
    <property type="match status" value="1"/>
</dbReference>
<evidence type="ECO:0000256" key="2">
    <source>
        <dbReference type="ARBA" id="ARBA00022475"/>
    </source>
</evidence>
<dbReference type="EMBL" id="WWCR01000011">
    <property type="protein sequence ID" value="MYM73080.1"/>
    <property type="molecule type" value="Genomic_DNA"/>
</dbReference>
<dbReference type="GO" id="GO:0016614">
    <property type="term" value="F:oxidoreductase activity, acting on CH-OH group of donors"/>
    <property type="evidence" value="ECO:0007669"/>
    <property type="project" value="InterPro"/>
</dbReference>
<proteinExistence type="predicted"/>
<comment type="caution">
    <text evidence="12">The sequence shown here is derived from an EMBL/GenBank/DDBJ whole genome shotgun (WGS) entry which is preliminary data.</text>
</comment>
<dbReference type="Pfam" id="PF00034">
    <property type="entry name" value="Cytochrom_C"/>
    <property type="match status" value="3"/>
</dbReference>
<dbReference type="PROSITE" id="PS51007">
    <property type="entry name" value="CYTC"/>
    <property type="match status" value="3"/>
</dbReference>
<comment type="cofactor">
    <cofactor evidence="9">
        <name>heme c</name>
        <dbReference type="ChEBI" id="CHEBI:61717"/>
    </cofactor>
    <text evidence="9">Binds 3 heme c groups covalently per subunit.</text>
</comment>
<feature type="binding site" description="axial binding residue" evidence="10">
    <location>
        <position position="350"/>
    </location>
    <ligand>
        <name>heme c</name>
        <dbReference type="ChEBI" id="CHEBI:61717"/>
        <label>3</label>
    </ligand>
    <ligandPart>
        <name>Fe</name>
        <dbReference type="ChEBI" id="CHEBI:18248"/>
    </ligandPart>
</feature>
<feature type="binding site" description="covalent" evidence="9">
    <location>
        <position position="65"/>
    </location>
    <ligand>
        <name>heme c</name>
        <dbReference type="ChEBI" id="CHEBI:61717"/>
        <label>1</label>
    </ligand>
</feature>
<dbReference type="GO" id="GO:0005506">
    <property type="term" value="F:iron ion binding"/>
    <property type="evidence" value="ECO:0007669"/>
    <property type="project" value="InterPro"/>
</dbReference>
<evidence type="ECO:0000256" key="6">
    <source>
        <dbReference type="ARBA" id="ARBA00022737"/>
    </source>
</evidence>
<evidence type="ECO:0000256" key="9">
    <source>
        <dbReference type="PIRSR" id="PIRSR000018-50"/>
    </source>
</evidence>
<feature type="binding site" description="covalent" evidence="9">
    <location>
        <position position="211"/>
    </location>
    <ligand>
        <name>heme c</name>
        <dbReference type="ChEBI" id="CHEBI:61717"/>
        <label>2</label>
    </ligand>
</feature>
<keyword evidence="2" id="KW-1003">Cell membrane</keyword>
<feature type="binding site" description="covalent" evidence="9">
    <location>
        <position position="349"/>
    </location>
    <ligand>
        <name>heme c</name>
        <dbReference type="ChEBI" id="CHEBI:61717"/>
        <label>3</label>
    </ligand>
</feature>
<feature type="domain" description="Cytochrome c" evidence="11">
    <location>
        <begin position="48"/>
        <end position="151"/>
    </location>
</feature>
<keyword evidence="6" id="KW-0677">Repeat</keyword>
<evidence type="ECO:0000256" key="1">
    <source>
        <dbReference type="ARBA" id="ARBA00004236"/>
    </source>
</evidence>
<dbReference type="PANTHER" id="PTHR35008:SF8">
    <property type="entry name" value="ALCOHOL DEHYDROGENASE CYTOCHROME C SUBUNIT"/>
    <property type="match status" value="1"/>
</dbReference>
<dbReference type="InterPro" id="IPR009056">
    <property type="entry name" value="Cyt_c-like_dom"/>
</dbReference>
<dbReference type="InterPro" id="IPR014353">
    <property type="entry name" value="Membr-bd_ADH_cyt_c"/>
</dbReference>
<evidence type="ECO:0000256" key="5">
    <source>
        <dbReference type="ARBA" id="ARBA00022729"/>
    </source>
</evidence>
<dbReference type="RefSeq" id="WP_161050358.1">
    <property type="nucleotide sequence ID" value="NZ_WWCR01000011.1"/>
</dbReference>
<evidence type="ECO:0000256" key="4">
    <source>
        <dbReference type="ARBA" id="ARBA00022723"/>
    </source>
</evidence>
<keyword evidence="4 10" id="KW-0479">Metal-binding</keyword>
<reference evidence="12 13" key="1">
    <citation type="submission" date="2019-12" db="EMBL/GenBank/DDBJ databases">
        <title>Novel species isolated from a subtropical stream in China.</title>
        <authorList>
            <person name="Lu H."/>
        </authorList>
    </citation>
    <scope>NUCLEOTIDE SEQUENCE [LARGE SCALE GENOMIC DNA]</scope>
    <source>
        <strain evidence="12 13">FT134W</strain>
    </source>
</reference>
<dbReference type="Proteomes" id="UP000469734">
    <property type="component" value="Unassembled WGS sequence"/>
</dbReference>
<comment type="subcellular location">
    <subcellularLocation>
        <location evidence="1">Cell membrane</location>
    </subcellularLocation>
</comment>
<evidence type="ECO:0000256" key="8">
    <source>
        <dbReference type="ARBA" id="ARBA00023136"/>
    </source>
</evidence>
<feature type="binding site" description="covalent" evidence="9">
    <location>
        <position position="208"/>
    </location>
    <ligand>
        <name>heme c</name>
        <dbReference type="ChEBI" id="CHEBI:61717"/>
        <label>2</label>
    </ligand>
</feature>
<feature type="binding site" description="axial binding residue" evidence="10">
    <location>
        <position position="212"/>
    </location>
    <ligand>
        <name>heme c</name>
        <dbReference type="ChEBI" id="CHEBI:61717"/>
        <label>2</label>
    </ligand>
    <ligandPart>
        <name>Fe</name>
        <dbReference type="ChEBI" id="CHEBI:18248"/>
    </ligandPart>
</feature>
<keyword evidence="8" id="KW-0472">Membrane</keyword>
<sequence>MKFTIHRRLLLIAACVAAIGVAAYIGLTRPDPSPGTAPTLHGAPVNAPQIARGAYLARAADCVACHTVAGGKPFAGGLPFKLPFGTLYSSNITADKKTGIGNWSDDDFVRALHEGVRHDGQRLYPAFPYTSYSLLSRDDVLAIKAYLFSLPAVEQPTPEPGLSFPFNQRWAMGFWNAAFFRSERFKPSADKSAEWNRGAYLAIGLAHCAECHTPRNIGFALEHRNELAGAIINGWQAPNITSDPEHGIGNWTDADLYQYLRFGHAAGHGPASGPMGEAVDNSLQYLDPQDTRDLITYLRSIPARTGDNPVKVNPKPDTVASSTAYTPAANTPADLQNGLRLFEGSCASCHQWNGQGPQTPYASLLGARSVNDPTGRNVTQMILHGGKMRIGTEDVFMPAFSTLTDAEIAQLSNYVLFQFGGKQGKVTAETVAAQRKE</sequence>
<name>A0A7X4H0K0_9BURK</name>
<keyword evidence="5" id="KW-0732">Signal</keyword>
<dbReference type="InterPro" id="IPR051459">
    <property type="entry name" value="Cytochrome_c-type_DH"/>
</dbReference>
<evidence type="ECO:0000313" key="12">
    <source>
        <dbReference type="EMBL" id="MYM73080.1"/>
    </source>
</evidence>
<feature type="domain" description="Cytochrome c" evidence="11">
    <location>
        <begin position="193"/>
        <end position="302"/>
    </location>
</feature>
<dbReference type="InterPro" id="IPR036909">
    <property type="entry name" value="Cyt_c-like_dom_sf"/>
</dbReference>
<dbReference type="PANTHER" id="PTHR35008">
    <property type="entry name" value="BLL4482 PROTEIN-RELATED"/>
    <property type="match status" value="1"/>
</dbReference>
<dbReference type="GO" id="GO:0020037">
    <property type="term" value="F:heme binding"/>
    <property type="evidence" value="ECO:0007669"/>
    <property type="project" value="InterPro"/>
</dbReference>
<feature type="binding site" description="covalent" evidence="9">
    <location>
        <position position="346"/>
    </location>
    <ligand>
        <name>heme c</name>
        <dbReference type="ChEBI" id="CHEBI:61717"/>
        <label>3</label>
    </ligand>
</feature>
<feature type="domain" description="Cytochrome c" evidence="11">
    <location>
        <begin position="333"/>
        <end position="419"/>
    </location>
</feature>
<evidence type="ECO:0000256" key="10">
    <source>
        <dbReference type="PIRSR" id="PIRSR000018-51"/>
    </source>
</evidence>
<gene>
    <name evidence="12" type="ORF">GTP56_12865</name>
</gene>
<dbReference type="GO" id="GO:0005886">
    <property type="term" value="C:plasma membrane"/>
    <property type="evidence" value="ECO:0007669"/>
    <property type="project" value="UniProtKB-SubCell"/>
</dbReference>
<dbReference type="SUPFAM" id="SSF46626">
    <property type="entry name" value="Cytochrome c"/>
    <property type="match status" value="3"/>
</dbReference>
<evidence type="ECO:0000259" key="11">
    <source>
        <dbReference type="PROSITE" id="PS51007"/>
    </source>
</evidence>
<dbReference type="AlphaFoldDB" id="A0A7X4H0K0"/>
<organism evidence="12 13">
    <name type="scientific">Duganella margarita</name>
    <dbReference type="NCBI Taxonomy" id="2692170"/>
    <lineage>
        <taxon>Bacteria</taxon>
        <taxon>Pseudomonadati</taxon>
        <taxon>Pseudomonadota</taxon>
        <taxon>Betaproteobacteria</taxon>
        <taxon>Burkholderiales</taxon>
        <taxon>Oxalobacteraceae</taxon>
        <taxon>Telluria group</taxon>
        <taxon>Duganella</taxon>
    </lineage>
</organism>
<keyword evidence="3 9" id="KW-0349">Heme</keyword>
<dbReference type="GO" id="GO:0009055">
    <property type="term" value="F:electron transfer activity"/>
    <property type="evidence" value="ECO:0007669"/>
    <property type="project" value="InterPro"/>
</dbReference>
<accession>A0A7X4H0K0</accession>
<feature type="binding site" description="axial binding residue" evidence="10">
    <location>
        <position position="66"/>
    </location>
    <ligand>
        <name>heme c</name>
        <dbReference type="ChEBI" id="CHEBI:61717"/>
        <label>1</label>
    </ligand>
    <ligandPart>
        <name>Fe</name>
        <dbReference type="ChEBI" id="CHEBI:18248"/>
    </ligandPart>
</feature>
<protein>
    <submittedName>
        <fullName evidence="12">C-type cytochrome</fullName>
    </submittedName>
</protein>
<dbReference type="Gene3D" id="1.10.760.10">
    <property type="entry name" value="Cytochrome c-like domain"/>
    <property type="match status" value="3"/>
</dbReference>
<feature type="binding site" description="covalent" evidence="9">
    <location>
        <position position="62"/>
    </location>
    <ligand>
        <name>heme c</name>
        <dbReference type="ChEBI" id="CHEBI:61717"/>
        <label>1</label>
    </ligand>
</feature>
<keyword evidence="7 10" id="KW-0408">Iron</keyword>
<evidence type="ECO:0000256" key="3">
    <source>
        <dbReference type="ARBA" id="ARBA00022617"/>
    </source>
</evidence>
<evidence type="ECO:0000313" key="13">
    <source>
        <dbReference type="Proteomes" id="UP000469734"/>
    </source>
</evidence>
<evidence type="ECO:0000256" key="7">
    <source>
        <dbReference type="ARBA" id="ARBA00023004"/>
    </source>
</evidence>